<reference evidence="1" key="1">
    <citation type="submission" date="2019-11" db="EMBL/GenBank/DDBJ databases">
        <authorList>
            <person name="Liu Y."/>
            <person name="Hou J."/>
            <person name="Li T.-Q."/>
            <person name="Guan C.-H."/>
            <person name="Wu X."/>
            <person name="Wu H.-Z."/>
            <person name="Ling F."/>
            <person name="Zhang R."/>
            <person name="Shi X.-G."/>
            <person name="Ren J.-P."/>
            <person name="Chen E.-F."/>
            <person name="Sun J.-M."/>
        </authorList>
    </citation>
    <scope>NUCLEOTIDE SEQUENCE</scope>
    <source>
        <strain evidence="1">Adult_tree_wgs_1</strain>
        <tissue evidence="1">Leaves</tissue>
    </source>
</reference>
<dbReference type="OrthoDB" id="676979at2759"/>
<sequence length="106" mass="11684">MPIILLQTQIMESDVSYLSSKVERIIKTRNGQSLIACFGIPYRFAAVAFGASSGKLLECVVRGPKLSVQTSYCMEVECCSGMVIRVPFVRWTIHFGLSADDCTALE</sequence>
<organism evidence="1 2">
    <name type="scientific">Rhododendron simsii</name>
    <name type="common">Sims's rhododendron</name>
    <dbReference type="NCBI Taxonomy" id="118357"/>
    <lineage>
        <taxon>Eukaryota</taxon>
        <taxon>Viridiplantae</taxon>
        <taxon>Streptophyta</taxon>
        <taxon>Embryophyta</taxon>
        <taxon>Tracheophyta</taxon>
        <taxon>Spermatophyta</taxon>
        <taxon>Magnoliopsida</taxon>
        <taxon>eudicotyledons</taxon>
        <taxon>Gunneridae</taxon>
        <taxon>Pentapetalae</taxon>
        <taxon>asterids</taxon>
        <taxon>Ericales</taxon>
        <taxon>Ericaceae</taxon>
        <taxon>Ericoideae</taxon>
        <taxon>Rhodoreae</taxon>
        <taxon>Rhododendron</taxon>
    </lineage>
</organism>
<evidence type="ECO:0000313" key="1">
    <source>
        <dbReference type="EMBL" id="KAF7149663.1"/>
    </source>
</evidence>
<dbReference type="AlphaFoldDB" id="A0A834H8R6"/>
<dbReference type="PANTHER" id="PTHR39757">
    <property type="match status" value="1"/>
</dbReference>
<evidence type="ECO:0000313" key="2">
    <source>
        <dbReference type="Proteomes" id="UP000626092"/>
    </source>
</evidence>
<dbReference type="Proteomes" id="UP000626092">
    <property type="component" value="Unassembled WGS sequence"/>
</dbReference>
<gene>
    <name evidence="1" type="ORF">RHSIM_Rhsim02G0226700</name>
</gene>
<dbReference type="EMBL" id="WJXA01000002">
    <property type="protein sequence ID" value="KAF7149663.1"/>
    <property type="molecule type" value="Genomic_DNA"/>
</dbReference>
<proteinExistence type="predicted"/>
<keyword evidence="2" id="KW-1185">Reference proteome</keyword>
<dbReference type="PANTHER" id="PTHR39757:SF3">
    <property type="entry name" value="LYCOPENE EPSILON CYCLASE, CHLOROPLASTIC"/>
    <property type="match status" value="1"/>
</dbReference>
<comment type="caution">
    <text evidence="1">The sequence shown here is derived from an EMBL/GenBank/DDBJ whole genome shotgun (WGS) entry which is preliminary data.</text>
</comment>
<name>A0A834H8R6_RHOSS</name>
<accession>A0A834H8R6</accession>
<protein>
    <submittedName>
        <fullName evidence="1">Uncharacterized protein</fullName>
    </submittedName>
</protein>